<evidence type="ECO:0000256" key="3">
    <source>
        <dbReference type="SAM" id="MobiDB-lite"/>
    </source>
</evidence>
<accession>A0A9P4HQJ5</accession>
<evidence type="ECO:0000313" key="5">
    <source>
        <dbReference type="EMBL" id="KAF2086050.1"/>
    </source>
</evidence>
<feature type="domain" description="Flavoprotein" evidence="4">
    <location>
        <begin position="29"/>
        <end position="242"/>
    </location>
</feature>
<dbReference type="GO" id="GO:0004633">
    <property type="term" value="F:phosphopantothenoylcysteine decarboxylase activity"/>
    <property type="evidence" value="ECO:0007669"/>
    <property type="project" value="TreeGrafter"/>
</dbReference>
<dbReference type="Gene3D" id="3.40.50.1950">
    <property type="entry name" value="Flavin prenyltransferase-like"/>
    <property type="match status" value="1"/>
</dbReference>
<dbReference type="SUPFAM" id="SSF52507">
    <property type="entry name" value="Homo-oligomeric flavin-containing Cys decarboxylases, HFCD"/>
    <property type="match status" value="1"/>
</dbReference>
<proteinExistence type="inferred from homology"/>
<dbReference type="AlphaFoldDB" id="A0A9P4HQJ5"/>
<dbReference type="InterPro" id="IPR036551">
    <property type="entry name" value="Flavin_trans-like"/>
</dbReference>
<gene>
    <name evidence="5" type="ORF">K490DRAFT_44905</name>
</gene>
<organism evidence="5 6">
    <name type="scientific">Saccharata proteae CBS 121410</name>
    <dbReference type="NCBI Taxonomy" id="1314787"/>
    <lineage>
        <taxon>Eukaryota</taxon>
        <taxon>Fungi</taxon>
        <taxon>Dikarya</taxon>
        <taxon>Ascomycota</taxon>
        <taxon>Pezizomycotina</taxon>
        <taxon>Dothideomycetes</taxon>
        <taxon>Dothideomycetes incertae sedis</taxon>
        <taxon>Botryosphaeriales</taxon>
        <taxon>Saccharataceae</taxon>
        <taxon>Saccharata</taxon>
    </lineage>
</organism>
<evidence type="ECO:0000256" key="1">
    <source>
        <dbReference type="ARBA" id="ARBA00022993"/>
    </source>
</evidence>
<dbReference type="PANTHER" id="PTHR14359">
    <property type="entry name" value="HOMO-OLIGOMERIC FLAVIN CONTAINING CYS DECARBOXYLASE FAMILY"/>
    <property type="match status" value="1"/>
</dbReference>
<dbReference type="EMBL" id="ML978726">
    <property type="protein sequence ID" value="KAF2086050.1"/>
    <property type="molecule type" value="Genomic_DNA"/>
</dbReference>
<dbReference type="Pfam" id="PF02441">
    <property type="entry name" value="Flavoprotein"/>
    <property type="match status" value="1"/>
</dbReference>
<feature type="region of interest" description="Disordered" evidence="3">
    <location>
        <begin position="1"/>
        <end position="20"/>
    </location>
</feature>
<evidence type="ECO:0000256" key="2">
    <source>
        <dbReference type="ARBA" id="ARBA00038350"/>
    </source>
</evidence>
<keyword evidence="1" id="KW-0173">Coenzyme A biosynthesis</keyword>
<sequence length="263" mass="28486">MTTITPTLPPPDPSQPFRASDHASDPFPHLLLCCTGSVATIKLPDILTALSRHRLSIRIILTPSACNFFPETATGLPTLPQLSRYPNVAALYTDASEWTPRWTRNAPILHIELRRWADLCVIAPLSADTLSKIVSGRSEGLVCSVLRAWDTTGGVDGRLEEGSQKPAQPKLTKKPVIVAPAMNTAMWNHPVTAPQIKVLEEDWGVRNGGWFEVLRPVEKVLACGDSGAGAMREWKDIVGVVETVLGLADDANGAREGREEDGG</sequence>
<reference evidence="5" key="1">
    <citation type="journal article" date="2020" name="Stud. Mycol.">
        <title>101 Dothideomycetes genomes: a test case for predicting lifestyles and emergence of pathogens.</title>
        <authorList>
            <person name="Haridas S."/>
            <person name="Albert R."/>
            <person name="Binder M."/>
            <person name="Bloem J."/>
            <person name="Labutti K."/>
            <person name="Salamov A."/>
            <person name="Andreopoulos B."/>
            <person name="Baker S."/>
            <person name="Barry K."/>
            <person name="Bills G."/>
            <person name="Bluhm B."/>
            <person name="Cannon C."/>
            <person name="Castanera R."/>
            <person name="Culley D."/>
            <person name="Daum C."/>
            <person name="Ezra D."/>
            <person name="Gonzalez J."/>
            <person name="Henrissat B."/>
            <person name="Kuo A."/>
            <person name="Liang C."/>
            <person name="Lipzen A."/>
            <person name="Lutzoni F."/>
            <person name="Magnuson J."/>
            <person name="Mondo S."/>
            <person name="Nolan M."/>
            <person name="Ohm R."/>
            <person name="Pangilinan J."/>
            <person name="Park H.-J."/>
            <person name="Ramirez L."/>
            <person name="Alfaro M."/>
            <person name="Sun H."/>
            <person name="Tritt A."/>
            <person name="Yoshinaga Y."/>
            <person name="Zwiers L.-H."/>
            <person name="Turgeon B."/>
            <person name="Goodwin S."/>
            <person name="Spatafora J."/>
            <person name="Crous P."/>
            <person name="Grigoriev I."/>
        </authorList>
    </citation>
    <scope>NUCLEOTIDE SEQUENCE</scope>
    <source>
        <strain evidence="5">CBS 121410</strain>
    </source>
</reference>
<dbReference type="InterPro" id="IPR003382">
    <property type="entry name" value="Flavoprotein"/>
</dbReference>
<comment type="caution">
    <text evidence="5">The sequence shown here is derived from an EMBL/GenBank/DDBJ whole genome shotgun (WGS) entry which is preliminary data.</text>
</comment>
<keyword evidence="6" id="KW-1185">Reference proteome</keyword>
<name>A0A9P4HQJ5_9PEZI</name>
<dbReference type="OrthoDB" id="1532798at2759"/>
<protein>
    <submittedName>
        <fullName evidence="5">Flavo protein</fullName>
    </submittedName>
</protein>
<comment type="similarity">
    <text evidence="2">Belongs to the HFCD (homooligomeric flavin containing Cys decarboxylase) superfamily.</text>
</comment>
<dbReference type="GO" id="GO:0015937">
    <property type="term" value="P:coenzyme A biosynthetic process"/>
    <property type="evidence" value="ECO:0007669"/>
    <property type="project" value="UniProtKB-KW"/>
</dbReference>
<dbReference type="PANTHER" id="PTHR14359:SF6">
    <property type="entry name" value="PHOSPHOPANTOTHENOYLCYSTEINE DECARBOXYLASE"/>
    <property type="match status" value="1"/>
</dbReference>
<evidence type="ECO:0000313" key="6">
    <source>
        <dbReference type="Proteomes" id="UP000799776"/>
    </source>
</evidence>
<dbReference type="GO" id="GO:0071513">
    <property type="term" value="C:phosphopantothenoylcysteine decarboxylase complex"/>
    <property type="evidence" value="ECO:0007669"/>
    <property type="project" value="TreeGrafter"/>
</dbReference>
<dbReference type="Proteomes" id="UP000799776">
    <property type="component" value="Unassembled WGS sequence"/>
</dbReference>
<dbReference type="GO" id="GO:0010181">
    <property type="term" value="F:FMN binding"/>
    <property type="evidence" value="ECO:0007669"/>
    <property type="project" value="TreeGrafter"/>
</dbReference>
<evidence type="ECO:0000259" key="4">
    <source>
        <dbReference type="Pfam" id="PF02441"/>
    </source>
</evidence>